<accession>A0A8T2BSD5</accession>
<dbReference type="PANTHER" id="PTHR44272">
    <property type="entry name" value="DNAJ DOMAIN (PROKARYOTIC HEAT SHOCK PROTEIN)"/>
    <property type="match status" value="1"/>
</dbReference>
<feature type="compositionally biased region" description="Basic and acidic residues" evidence="2">
    <location>
        <begin position="284"/>
        <end position="293"/>
    </location>
</feature>
<dbReference type="InterPro" id="IPR001623">
    <property type="entry name" value="DnaJ_domain"/>
</dbReference>
<dbReference type="AlphaFoldDB" id="A0A8T2BSD5"/>
<dbReference type="EMBL" id="JAEFBJ010000007">
    <property type="protein sequence ID" value="KAG7589369.1"/>
    <property type="molecule type" value="Genomic_DNA"/>
</dbReference>
<name>A0A8T2BSD5_ARASU</name>
<evidence type="ECO:0000256" key="2">
    <source>
        <dbReference type="SAM" id="MobiDB-lite"/>
    </source>
</evidence>
<feature type="coiled-coil region" evidence="1">
    <location>
        <begin position="202"/>
        <end position="257"/>
    </location>
</feature>
<keyword evidence="1" id="KW-0175">Coiled coil</keyword>
<comment type="caution">
    <text evidence="4">The sequence shown here is derived from an EMBL/GenBank/DDBJ whole genome shotgun (WGS) entry which is preliminary data.</text>
</comment>
<evidence type="ECO:0000256" key="1">
    <source>
        <dbReference type="SAM" id="Coils"/>
    </source>
</evidence>
<protein>
    <submittedName>
        <fullName evidence="4">DnaJ domain</fullName>
    </submittedName>
</protein>
<proteinExistence type="predicted"/>
<dbReference type="PROSITE" id="PS00636">
    <property type="entry name" value="DNAJ_1"/>
    <property type="match status" value="1"/>
</dbReference>
<dbReference type="Proteomes" id="UP000694251">
    <property type="component" value="Chromosome 7"/>
</dbReference>
<sequence>MDRYHPDTNANNLEASDLYKEVALCYSILSDPKKRWQYDYAGFEAIEANYGMDMEIDLADLGTIDTVFAALFSKLCVSIKTSVPANVLEEARNGTFTHRPLSIGTSVSGKVDKHCAHFFRVTISEQPAESGVVVRVTSTEQSKFKLLYFQQVLKGGYGLALQLVEAKDPESALFKRLEALQPCDNFFKSTSYTIEALCAKTYEDTIEKLKEIEAQVLRKRDELRQFETEYRKALARFQEVTNRYSREKQTVDELLKQRNSIRSTFSVMKSRSGNNLRNGSSSKAHGDGSKGDVDSAGPKSKNRTKRKWFNFNLIGYDYKKLD</sequence>
<feature type="domain" description="J" evidence="3">
    <location>
        <begin position="1"/>
        <end position="42"/>
    </location>
</feature>
<dbReference type="PANTHER" id="PTHR44272:SF3">
    <property type="entry name" value="J DOMAIN-CONTAINING PROTEIN"/>
    <property type="match status" value="1"/>
</dbReference>
<feature type="compositionally biased region" description="Low complexity" evidence="2">
    <location>
        <begin position="270"/>
        <end position="282"/>
    </location>
</feature>
<gene>
    <name evidence="4" type="ORF">ISN44_As07g016550</name>
</gene>
<dbReference type="PROSITE" id="PS50076">
    <property type="entry name" value="DNAJ_2"/>
    <property type="match status" value="1"/>
</dbReference>
<dbReference type="OrthoDB" id="10250354at2759"/>
<dbReference type="Pfam" id="PF00226">
    <property type="entry name" value="DnaJ"/>
    <property type="match status" value="1"/>
</dbReference>
<feature type="region of interest" description="Disordered" evidence="2">
    <location>
        <begin position="266"/>
        <end position="302"/>
    </location>
</feature>
<evidence type="ECO:0000313" key="4">
    <source>
        <dbReference type="EMBL" id="KAG7589369.1"/>
    </source>
</evidence>
<evidence type="ECO:0000259" key="3">
    <source>
        <dbReference type="PROSITE" id="PS50076"/>
    </source>
</evidence>
<evidence type="ECO:0000313" key="5">
    <source>
        <dbReference type="Proteomes" id="UP000694251"/>
    </source>
</evidence>
<dbReference type="InterPro" id="IPR018253">
    <property type="entry name" value="DnaJ_domain_CS"/>
</dbReference>
<reference evidence="4 5" key="1">
    <citation type="submission" date="2020-12" db="EMBL/GenBank/DDBJ databases">
        <title>Concerted genomic and epigenomic changes stabilize Arabidopsis allopolyploids.</title>
        <authorList>
            <person name="Chen Z."/>
        </authorList>
    </citation>
    <scope>NUCLEOTIDE SEQUENCE [LARGE SCALE GENOMIC DNA]</scope>
    <source>
        <strain evidence="4">As9502</strain>
        <tissue evidence="4">Leaf</tissue>
    </source>
</reference>
<organism evidence="4 5">
    <name type="scientific">Arabidopsis suecica</name>
    <name type="common">Swedish thale-cress</name>
    <name type="synonym">Cardaminopsis suecica</name>
    <dbReference type="NCBI Taxonomy" id="45249"/>
    <lineage>
        <taxon>Eukaryota</taxon>
        <taxon>Viridiplantae</taxon>
        <taxon>Streptophyta</taxon>
        <taxon>Embryophyta</taxon>
        <taxon>Tracheophyta</taxon>
        <taxon>Spermatophyta</taxon>
        <taxon>Magnoliopsida</taxon>
        <taxon>eudicotyledons</taxon>
        <taxon>Gunneridae</taxon>
        <taxon>Pentapetalae</taxon>
        <taxon>rosids</taxon>
        <taxon>malvids</taxon>
        <taxon>Brassicales</taxon>
        <taxon>Brassicaceae</taxon>
        <taxon>Camelineae</taxon>
        <taxon>Arabidopsis</taxon>
    </lineage>
</organism>
<dbReference type="InterPro" id="IPR052812">
    <property type="entry name" value="Plant_DnaJ_domain"/>
</dbReference>
<keyword evidence="5" id="KW-1185">Reference proteome</keyword>